<organism evidence="2 3">
    <name type="scientific">Candidatus Falkowbacteria bacterium RIFCSPLOWO2_12_FULL_45_13</name>
    <dbReference type="NCBI Taxonomy" id="1797991"/>
    <lineage>
        <taxon>Bacteria</taxon>
        <taxon>Candidatus Falkowiibacteriota</taxon>
    </lineage>
</organism>
<dbReference type="InterPro" id="IPR003141">
    <property type="entry name" value="Pol/His_phosphatase_N"/>
</dbReference>
<dbReference type="InterPro" id="IPR016195">
    <property type="entry name" value="Pol/histidinol_Pase-like"/>
</dbReference>
<comment type="caution">
    <text evidence="2">The sequence shown here is derived from an EMBL/GenBank/DDBJ whole genome shotgun (WGS) entry which is preliminary data.</text>
</comment>
<proteinExistence type="predicted"/>
<dbReference type="Gene3D" id="3.20.20.140">
    <property type="entry name" value="Metal-dependent hydrolases"/>
    <property type="match status" value="1"/>
</dbReference>
<dbReference type="PANTHER" id="PTHR42924:SF3">
    <property type="entry name" value="POLYMERASE_HISTIDINOL PHOSPHATASE N-TERMINAL DOMAIN-CONTAINING PROTEIN"/>
    <property type="match status" value="1"/>
</dbReference>
<reference evidence="2 3" key="1">
    <citation type="journal article" date="2016" name="Nat. Commun.">
        <title>Thousands of microbial genomes shed light on interconnected biogeochemical processes in an aquifer system.</title>
        <authorList>
            <person name="Anantharaman K."/>
            <person name="Brown C.T."/>
            <person name="Hug L.A."/>
            <person name="Sharon I."/>
            <person name="Castelle C.J."/>
            <person name="Probst A.J."/>
            <person name="Thomas B.C."/>
            <person name="Singh A."/>
            <person name="Wilkins M.J."/>
            <person name="Karaoz U."/>
            <person name="Brodie E.L."/>
            <person name="Williams K.H."/>
            <person name="Hubbard S.S."/>
            <person name="Banfield J.F."/>
        </authorList>
    </citation>
    <scope>NUCLEOTIDE SEQUENCE [LARGE SCALE GENOMIC DNA]</scope>
</reference>
<dbReference type="Pfam" id="PF02811">
    <property type="entry name" value="PHP"/>
    <property type="match status" value="1"/>
</dbReference>
<dbReference type="AlphaFoldDB" id="A0A1F5SWW0"/>
<evidence type="ECO:0000313" key="3">
    <source>
        <dbReference type="Proteomes" id="UP000176915"/>
    </source>
</evidence>
<feature type="domain" description="Polymerase/histidinol phosphatase N-terminal" evidence="1">
    <location>
        <begin position="3"/>
        <end position="68"/>
    </location>
</feature>
<dbReference type="GO" id="GO:0035312">
    <property type="term" value="F:5'-3' DNA exonuclease activity"/>
    <property type="evidence" value="ECO:0007669"/>
    <property type="project" value="TreeGrafter"/>
</dbReference>
<dbReference type="InterPro" id="IPR004013">
    <property type="entry name" value="PHP_dom"/>
</dbReference>
<dbReference type="SUPFAM" id="SSF89550">
    <property type="entry name" value="PHP domain-like"/>
    <property type="match status" value="1"/>
</dbReference>
<accession>A0A1F5SWW0</accession>
<evidence type="ECO:0000313" key="2">
    <source>
        <dbReference type="EMBL" id="OGF31129.1"/>
    </source>
</evidence>
<name>A0A1F5SWW0_9BACT</name>
<dbReference type="SMART" id="SM00481">
    <property type="entry name" value="POLIIIAc"/>
    <property type="match status" value="1"/>
</dbReference>
<dbReference type="GO" id="GO:0004534">
    <property type="term" value="F:5'-3' RNA exonuclease activity"/>
    <property type="evidence" value="ECO:0007669"/>
    <property type="project" value="TreeGrafter"/>
</dbReference>
<dbReference type="EMBL" id="MFFY01000031">
    <property type="protein sequence ID" value="OGF31129.1"/>
    <property type="molecule type" value="Genomic_DNA"/>
</dbReference>
<dbReference type="Proteomes" id="UP000176915">
    <property type="component" value="Unassembled WGS sequence"/>
</dbReference>
<dbReference type="PANTHER" id="PTHR42924">
    <property type="entry name" value="EXONUCLEASE"/>
    <property type="match status" value="1"/>
</dbReference>
<protein>
    <recommendedName>
        <fullName evidence="1">Polymerase/histidinol phosphatase N-terminal domain-containing protein</fullName>
    </recommendedName>
</protein>
<sequence length="287" mass="33223">MLIDLQLHSTYSDGSLTPTKLADFLLKHRVKIASLTDHNTVGGLDEFRLACKKNRIKAIAGIEIYVKLNNKKFNLLWYNFDDKDPELHKFLQSTQARRRKQIKRALLKLKRLGLEMNENKILDKYRHYISLSRLMRDIRQLADNRKKISKRLDAKNPLDEKIIKHFFKDKKVNRLEECYVGFSHILKLKEKIGGQLVLNHPGKTGRINESLISQLIKLGLDGIEVISPHHNIGAVMRLQRLAKQYKLIMTGGSNYHLDQAEAAAIKNVYSYFRIEPKYLVGVNKIIG</sequence>
<gene>
    <name evidence="2" type="ORF">A3H09_01835</name>
</gene>
<dbReference type="InterPro" id="IPR052018">
    <property type="entry name" value="PHP_domain"/>
</dbReference>
<evidence type="ECO:0000259" key="1">
    <source>
        <dbReference type="SMART" id="SM00481"/>
    </source>
</evidence>
<dbReference type="Gene3D" id="1.10.150.650">
    <property type="match status" value="1"/>
</dbReference>